<sequence>MTFTLMARDPTDGSLGIATATGGPAVGGFVPHLLAGVGAVITQGYSTSIPAAERGLSLLAEGRSAAAAVAILQGEDRGSGWRQVAVMDAAGNSSGWTGEHNVASVFLRCEPDLVVAGNMLVSALVGEAMLQAFLANRRRGLAEALLAGLVAGQAAGGDIRGTLSAALKVRCEGGVPLDLRIDDGVRAVDVLGRLYRRIQADREFQAFLGRLPTAADPHRH</sequence>
<evidence type="ECO:0000313" key="2">
    <source>
        <dbReference type="Proteomes" id="UP001595579"/>
    </source>
</evidence>
<dbReference type="Pfam" id="PF06267">
    <property type="entry name" value="DUF1028"/>
    <property type="match status" value="1"/>
</dbReference>
<gene>
    <name evidence="1" type="ORF">ACFOEV_17845</name>
</gene>
<accession>A0ABV7LTI7</accession>
<dbReference type="SUPFAM" id="SSF56235">
    <property type="entry name" value="N-terminal nucleophile aminohydrolases (Ntn hydrolases)"/>
    <property type="match status" value="1"/>
</dbReference>
<dbReference type="RefSeq" id="WP_386776232.1">
    <property type="nucleotide sequence ID" value="NZ_JBHRUG010000031.1"/>
</dbReference>
<dbReference type="InterPro" id="IPR029055">
    <property type="entry name" value="Ntn_hydrolases_N"/>
</dbReference>
<dbReference type="PANTHER" id="PTHR39328:SF1">
    <property type="entry name" value="BLL2871 PROTEIN"/>
    <property type="match status" value="1"/>
</dbReference>
<dbReference type="InterPro" id="IPR010430">
    <property type="entry name" value="DUF1028"/>
</dbReference>
<dbReference type="Proteomes" id="UP001595579">
    <property type="component" value="Unassembled WGS sequence"/>
</dbReference>
<protein>
    <submittedName>
        <fullName evidence="1">DUF1028 domain-containing protein</fullName>
    </submittedName>
</protein>
<reference evidence="2" key="1">
    <citation type="journal article" date="2019" name="Int. J. Syst. Evol. Microbiol.">
        <title>The Global Catalogue of Microorganisms (GCM) 10K type strain sequencing project: providing services to taxonomists for standard genome sequencing and annotation.</title>
        <authorList>
            <consortium name="The Broad Institute Genomics Platform"/>
            <consortium name="The Broad Institute Genome Sequencing Center for Infectious Disease"/>
            <person name="Wu L."/>
            <person name="Ma J."/>
        </authorList>
    </citation>
    <scope>NUCLEOTIDE SEQUENCE [LARGE SCALE GENOMIC DNA]</scope>
    <source>
        <strain evidence="2">CECT 7698</strain>
    </source>
</reference>
<evidence type="ECO:0000313" key="1">
    <source>
        <dbReference type="EMBL" id="MFC3285466.1"/>
    </source>
</evidence>
<organism evidence="1 2">
    <name type="scientific">Litchfieldella rifensis</name>
    <dbReference type="NCBI Taxonomy" id="762643"/>
    <lineage>
        <taxon>Bacteria</taxon>
        <taxon>Pseudomonadati</taxon>
        <taxon>Pseudomonadota</taxon>
        <taxon>Gammaproteobacteria</taxon>
        <taxon>Oceanospirillales</taxon>
        <taxon>Halomonadaceae</taxon>
        <taxon>Litchfieldella</taxon>
    </lineage>
</organism>
<dbReference type="EMBL" id="JBHRUG010000031">
    <property type="protein sequence ID" value="MFC3285466.1"/>
    <property type="molecule type" value="Genomic_DNA"/>
</dbReference>
<name>A0ABV7LTI7_9GAMM</name>
<keyword evidence="2" id="KW-1185">Reference proteome</keyword>
<dbReference type="Gene3D" id="3.60.20.10">
    <property type="entry name" value="Glutamine Phosphoribosylpyrophosphate, subunit 1, domain 1"/>
    <property type="match status" value="1"/>
</dbReference>
<dbReference type="PANTHER" id="PTHR39328">
    <property type="entry name" value="BLL2871 PROTEIN"/>
    <property type="match status" value="1"/>
</dbReference>
<comment type="caution">
    <text evidence="1">The sequence shown here is derived from an EMBL/GenBank/DDBJ whole genome shotgun (WGS) entry which is preliminary data.</text>
</comment>
<proteinExistence type="predicted"/>